<dbReference type="GO" id="GO:0003677">
    <property type="term" value="F:DNA binding"/>
    <property type="evidence" value="ECO:0007669"/>
    <property type="project" value="UniProtKB-UniRule"/>
</dbReference>
<evidence type="ECO:0000256" key="3">
    <source>
        <dbReference type="ARBA" id="ARBA00023172"/>
    </source>
</evidence>
<dbReference type="PROSITE" id="PS51898">
    <property type="entry name" value="TYR_RECOMBINASE"/>
    <property type="match status" value="1"/>
</dbReference>
<dbReference type="EMBL" id="CP058601">
    <property type="protein sequence ID" value="QLG51004.1"/>
    <property type="molecule type" value="Genomic_DNA"/>
</dbReference>
<dbReference type="GO" id="GO:0006310">
    <property type="term" value="P:DNA recombination"/>
    <property type="evidence" value="ECO:0007669"/>
    <property type="project" value="UniProtKB-KW"/>
</dbReference>
<dbReference type="SUPFAM" id="SSF56349">
    <property type="entry name" value="DNA breaking-rejoining enzymes"/>
    <property type="match status" value="1"/>
</dbReference>
<dbReference type="InterPro" id="IPR044068">
    <property type="entry name" value="CB"/>
</dbReference>
<evidence type="ECO:0000313" key="7">
    <source>
        <dbReference type="EMBL" id="QLG51004.1"/>
    </source>
</evidence>
<dbReference type="InterPro" id="IPR050090">
    <property type="entry name" value="Tyrosine_recombinase_XerCD"/>
</dbReference>
<proteinExistence type="predicted"/>
<dbReference type="InterPro" id="IPR010998">
    <property type="entry name" value="Integrase_recombinase_N"/>
</dbReference>
<dbReference type="InterPro" id="IPR002104">
    <property type="entry name" value="Integrase_catalytic"/>
</dbReference>
<dbReference type="Proteomes" id="UP000509241">
    <property type="component" value="Chromosome"/>
</dbReference>
<dbReference type="GO" id="GO:0015074">
    <property type="term" value="P:DNA integration"/>
    <property type="evidence" value="ECO:0007669"/>
    <property type="project" value="UniProtKB-KW"/>
</dbReference>
<dbReference type="PANTHER" id="PTHR30349">
    <property type="entry name" value="PHAGE INTEGRASE-RELATED"/>
    <property type="match status" value="1"/>
</dbReference>
<reference evidence="7 8" key="1">
    <citation type="submission" date="2020-07" db="EMBL/GenBank/DDBJ databases">
        <authorList>
            <person name="Cui H."/>
        </authorList>
    </citation>
    <scope>NUCLEOTIDE SEQUENCE [LARGE SCALE GENOMIC DNA]</scope>
    <source>
        <strain evidence="7 8">YPL8</strain>
    </source>
</reference>
<keyword evidence="3" id="KW-0233">DNA recombination</keyword>
<accession>A0A7D5KTX9</accession>
<dbReference type="PANTHER" id="PTHR30349:SF41">
    <property type="entry name" value="INTEGRASE_RECOMBINASE PROTEIN MJ0367-RELATED"/>
    <property type="match status" value="1"/>
</dbReference>
<dbReference type="InterPro" id="IPR011010">
    <property type="entry name" value="DNA_brk_join_enz"/>
</dbReference>
<dbReference type="Gene3D" id="1.10.150.130">
    <property type="match status" value="1"/>
</dbReference>
<feature type="domain" description="Core-binding (CB)" evidence="6">
    <location>
        <begin position="5"/>
        <end position="92"/>
    </location>
</feature>
<dbReference type="GeneID" id="56035684"/>
<dbReference type="Gene3D" id="1.10.443.10">
    <property type="entry name" value="Intergrase catalytic core"/>
    <property type="match status" value="1"/>
</dbReference>
<evidence type="ECO:0000313" key="8">
    <source>
        <dbReference type="Proteomes" id="UP000509241"/>
    </source>
</evidence>
<keyword evidence="1" id="KW-0229">DNA integration</keyword>
<dbReference type="AlphaFoldDB" id="A0A7D5KTX9"/>
<keyword evidence="8" id="KW-1185">Reference proteome</keyword>
<feature type="domain" description="Tyr recombinase" evidence="5">
    <location>
        <begin position="116"/>
        <end position="332"/>
    </location>
</feature>
<evidence type="ECO:0000256" key="2">
    <source>
        <dbReference type="ARBA" id="ARBA00023125"/>
    </source>
</evidence>
<dbReference type="OrthoDB" id="198497at2157"/>
<dbReference type="RefSeq" id="WP_179264091.1">
    <property type="nucleotide sequence ID" value="NZ_CP058601.1"/>
</dbReference>
<gene>
    <name evidence="7" type="ORF">HYG82_20295</name>
</gene>
<evidence type="ECO:0000256" key="1">
    <source>
        <dbReference type="ARBA" id="ARBA00022908"/>
    </source>
</evidence>
<dbReference type="KEGG" id="haly:HYG82_20295"/>
<dbReference type="PROSITE" id="PS51900">
    <property type="entry name" value="CB"/>
    <property type="match status" value="1"/>
</dbReference>
<organism evidence="7 8">
    <name type="scientific">Natrinema halophilum</name>
    <dbReference type="NCBI Taxonomy" id="1699371"/>
    <lineage>
        <taxon>Archaea</taxon>
        <taxon>Methanobacteriati</taxon>
        <taxon>Methanobacteriota</taxon>
        <taxon>Stenosarchaea group</taxon>
        <taxon>Halobacteria</taxon>
        <taxon>Halobacteriales</taxon>
        <taxon>Natrialbaceae</taxon>
        <taxon>Natrinema</taxon>
    </lineage>
</organism>
<keyword evidence="2 4" id="KW-0238">DNA-binding</keyword>
<evidence type="ECO:0000259" key="5">
    <source>
        <dbReference type="PROSITE" id="PS51898"/>
    </source>
</evidence>
<name>A0A7D5KTX9_9EURY</name>
<protein>
    <submittedName>
        <fullName evidence="7">Site-specific integrase</fullName>
    </submittedName>
</protein>
<evidence type="ECO:0000259" key="6">
    <source>
        <dbReference type="PROSITE" id="PS51900"/>
    </source>
</evidence>
<dbReference type="InterPro" id="IPR013762">
    <property type="entry name" value="Integrase-like_cat_sf"/>
</dbReference>
<evidence type="ECO:0000256" key="4">
    <source>
        <dbReference type="PROSITE-ProRule" id="PRU01248"/>
    </source>
</evidence>
<sequence>MTENISPADAVEQYIQSRHDALASTQDNHRYRLDHFLVWADEHGVSQMSELDGFDLERYKNWRMSEESPSDCNLVTLEQHLHTLRVFIRWCESADIVTEGLSDKVLIPNVSSSEKSRDKAISHERAQDIIDYLSTYHFASTMHLSFHVSYHAGCRRSGLHSLDVQDWHSDERFLSFRNRPEEGTRLKLGDEGERNVTVSDDTLARALDAYVEERRPDVTDEHGREPLLASNQGRHHYQTINKHVYKVTRPCIVGAECPHDREPEECEATQYSGYSKCPSSVSSHPIRRSAITHHLSEDVPKEIVSERMSVSTDVLDLHYDARTKEEKRQNRAKYLDEV</sequence>